<evidence type="ECO:0000313" key="2">
    <source>
        <dbReference type="EMBL" id="KAG9441162.1"/>
    </source>
</evidence>
<accession>A0AAV7E1B3</accession>
<feature type="transmembrane region" description="Helical" evidence="1">
    <location>
        <begin position="17"/>
        <end position="38"/>
    </location>
</feature>
<keyword evidence="1" id="KW-1133">Transmembrane helix</keyword>
<keyword evidence="1" id="KW-0472">Membrane</keyword>
<organism evidence="2 3">
    <name type="scientific">Aristolochia fimbriata</name>
    <name type="common">White veined hardy Dutchman's pipe vine</name>
    <dbReference type="NCBI Taxonomy" id="158543"/>
    <lineage>
        <taxon>Eukaryota</taxon>
        <taxon>Viridiplantae</taxon>
        <taxon>Streptophyta</taxon>
        <taxon>Embryophyta</taxon>
        <taxon>Tracheophyta</taxon>
        <taxon>Spermatophyta</taxon>
        <taxon>Magnoliopsida</taxon>
        <taxon>Magnoliidae</taxon>
        <taxon>Piperales</taxon>
        <taxon>Aristolochiaceae</taxon>
        <taxon>Aristolochia</taxon>
    </lineage>
</organism>
<dbReference type="EMBL" id="JAINDJ010000007">
    <property type="protein sequence ID" value="KAG9441162.1"/>
    <property type="molecule type" value="Genomic_DNA"/>
</dbReference>
<proteinExistence type="predicted"/>
<sequence length="78" mass="8630">MGSCESTERERKKGDEVLQAVGVAVGAGLVAWGLYSVLSGSDSTPKKWMKAPGRDSFILREDFERDPSGYFRGLRKDF</sequence>
<reference evidence="2 3" key="1">
    <citation type="submission" date="2021-07" db="EMBL/GenBank/DDBJ databases">
        <title>The Aristolochia fimbriata genome: insights into angiosperm evolution, floral development and chemical biosynthesis.</title>
        <authorList>
            <person name="Jiao Y."/>
        </authorList>
    </citation>
    <scope>NUCLEOTIDE SEQUENCE [LARGE SCALE GENOMIC DNA]</scope>
    <source>
        <strain evidence="2">IBCAS-2021</strain>
        <tissue evidence="2">Leaf</tissue>
    </source>
</reference>
<protein>
    <submittedName>
        <fullName evidence="2">Uncharacterized protein</fullName>
    </submittedName>
</protein>
<dbReference type="Proteomes" id="UP000825729">
    <property type="component" value="Unassembled WGS sequence"/>
</dbReference>
<keyword evidence="1" id="KW-0812">Transmembrane</keyword>
<dbReference type="PANTHER" id="PTHR33333">
    <property type="entry name" value="ERYTHROCYTE MEMBRANE PROTEIN 1-LIKE"/>
    <property type="match status" value="1"/>
</dbReference>
<dbReference type="PANTHER" id="PTHR33333:SF43">
    <property type="match status" value="1"/>
</dbReference>
<keyword evidence="3" id="KW-1185">Reference proteome</keyword>
<dbReference type="InterPro" id="IPR039926">
    <property type="entry name" value="Egg_app_1"/>
</dbReference>
<evidence type="ECO:0000256" key="1">
    <source>
        <dbReference type="SAM" id="Phobius"/>
    </source>
</evidence>
<comment type="caution">
    <text evidence="2">The sequence shown here is derived from an EMBL/GenBank/DDBJ whole genome shotgun (WGS) entry which is preliminary data.</text>
</comment>
<dbReference type="AlphaFoldDB" id="A0AAV7E1B3"/>
<evidence type="ECO:0000313" key="3">
    <source>
        <dbReference type="Proteomes" id="UP000825729"/>
    </source>
</evidence>
<gene>
    <name evidence="2" type="ORF">H6P81_017016</name>
</gene>
<name>A0AAV7E1B3_ARIFI</name>